<dbReference type="EMBL" id="QKYU01000030">
    <property type="protein sequence ID" value="PZW39297.1"/>
    <property type="molecule type" value="Genomic_DNA"/>
</dbReference>
<evidence type="ECO:0000313" key="7">
    <source>
        <dbReference type="Proteomes" id="UP000249688"/>
    </source>
</evidence>
<proteinExistence type="predicted"/>
<dbReference type="Proteomes" id="UP000249688">
    <property type="component" value="Unassembled WGS sequence"/>
</dbReference>
<protein>
    <submittedName>
        <fullName evidence="6">3-hydroxyisobutyrate dehydrogenase</fullName>
    </submittedName>
</protein>
<reference evidence="6 7" key="1">
    <citation type="submission" date="2018-06" db="EMBL/GenBank/DDBJ databases">
        <title>Genomic Encyclopedia of Archaeal and Bacterial Type Strains, Phase II (KMG-II): from individual species to whole genera.</title>
        <authorList>
            <person name="Goeker M."/>
        </authorList>
    </citation>
    <scope>NUCLEOTIDE SEQUENCE [LARGE SCALE GENOMIC DNA]</scope>
    <source>
        <strain evidence="6 7">DSM 24525</strain>
    </source>
</reference>
<dbReference type="Pfam" id="PF03446">
    <property type="entry name" value="NAD_binding_2"/>
    <property type="match status" value="1"/>
</dbReference>
<dbReference type="InterPro" id="IPR015815">
    <property type="entry name" value="HIBADH-related"/>
</dbReference>
<dbReference type="GO" id="GO:0016616">
    <property type="term" value="F:oxidoreductase activity, acting on the CH-OH group of donors, NAD or NADP as acceptor"/>
    <property type="evidence" value="ECO:0007669"/>
    <property type="project" value="TreeGrafter"/>
</dbReference>
<sequence length="309" mass="31442">MSPADAAGPLRRIGFIGIGNMGWPMAARLVGAGFDVVVCDAVPDRADRFVSEVGGEAAADAAEAARGADAVITILPTSKHVGQALEAMGDALAPGAMLIEMTSGVPTATRGFADVLAARGVAMIDAPVSGGVPRARTGELAIMTGGEAEALQRADPVLRAMGTTLTHVGGVGAGQAMKALNNLVSAGGFLIGIEALLIGQRFGLDPALMVDVLNASTGMNNSTQKKFKQFVLSRRFDAGFGLELMVKDVSVALEVGRDTATPTPFAALCREMWASALGVLGPGHDHTAVAQLSERLVGETLGGGNRPGD</sequence>
<dbReference type="PIRSF" id="PIRSF000103">
    <property type="entry name" value="HIBADH"/>
    <property type="match status" value="1"/>
</dbReference>
<feature type="domain" description="3-hydroxyisobutyrate dehydrogenase-like NAD-binding" evidence="5">
    <location>
        <begin position="172"/>
        <end position="292"/>
    </location>
</feature>
<dbReference type="OrthoDB" id="7340804at2"/>
<evidence type="ECO:0000259" key="4">
    <source>
        <dbReference type="Pfam" id="PF03446"/>
    </source>
</evidence>
<gene>
    <name evidence="6" type="ORF">C8P66_13032</name>
</gene>
<dbReference type="InterPro" id="IPR006115">
    <property type="entry name" value="6PGDH_NADP-bd"/>
</dbReference>
<dbReference type="PANTHER" id="PTHR22981:SF7">
    <property type="entry name" value="3-HYDROXYISOBUTYRATE DEHYDROGENASE, MITOCHONDRIAL"/>
    <property type="match status" value="1"/>
</dbReference>
<organism evidence="6 7">
    <name type="scientific">Humitalea rosea</name>
    <dbReference type="NCBI Taxonomy" id="990373"/>
    <lineage>
        <taxon>Bacteria</taxon>
        <taxon>Pseudomonadati</taxon>
        <taxon>Pseudomonadota</taxon>
        <taxon>Alphaproteobacteria</taxon>
        <taxon>Acetobacterales</taxon>
        <taxon>Roseomonadaceae</taxon>
        <taxon>Humitalea</taxon>
    </lineage>
</organism>
<evidence type="ECO:0000256" key="1">
    <source>
        <dbReference type="ARBA" id="ARBA00023002"/>
    </source>
</evidence>
<feature type="domain" description="6-phosphogluconate dehydrogenase NADP-binding" evidence="4">
    <location>
        <begin position="12"/>
        <end position="169"/>
    </location>
</feature>
<dbReference type="RefSeq" id="WP_111400124.1">
    <property type="nucleotide sequence ID" value="NZ_QKYU01000030.1"/>
</dbReference>
<dbReference type="InterPro" id="IPR029154">
    <property type="entry name" value="HIBADH-like_NADP-bd"/>
</dbReference>
<dbReference type="SUPFAM" id="SSF51735">
    <property type="entry name" value="NAD(P)-binding Rossmann-fold domains"/>
    <property type="match status" value="1"/>
</dbReference>
<dbReference type="Pfam" id="PF14833">
    <property type="entry name" value="NAD_binding_11"/>
    <property type="match status" value="1"/>
</dbReference>
<dbReference type="InterPro" id="IPR008927">
    <property type="entry name" value="6-PGluconate_DH-like_C_sf"/>
</dbReference>
<evidence type="ECO:0000259" key="5">
    <source>
        <dbReference type="Pfam" id="PF14833"/>
    </source>
</evidence>
<dbReference type="Gene3D" id="3.40.50.720">
    <property type="entry name" value="NAD(P)-binding Rossmann-like Domain"/>
    <property type="match status" value="1"/>
</dbReference>
<accession>A0A2W7IIY6</accession>
<dbReference type="PANTHER" id="PTHR22981">
    <property type="entry name" value="3-HYDROXYISOBUTYRATE DEHYDROGENASE-RELATED"/>
    <property type="match status" value="1"/>
</dbReference>
<dbReference type="GO" id="GO:0051287">
    <property type="term" value="F:NAD binding"/>
    <property type="evidence" value="ECO:0007669"/>
    <property type="project" value="InterPro"/>
</dbReference>
<keyword evidence="2" id="KW-0520">NAD</keyword>
<dbReference type="InterPro" id="IPR013328">
    <property type="entry name" value="6PGD_dom2"/>
</dbReference>
<feature type="active site" evidence="3">
    <location>
        <position position="178"/>
    </location>
</feature>
<evidence type="ECO:0000256" key="2">
    <source>
        <dbReference type="ARBA" id="ARBA00023027"/>
    </source>
</evidence>
<evidence type="ECO:0000313" key="6">
    <source>
        <dbReference type="EMBL" id="PZW39297.1"/>
    </source>
</evidence>
<evidence type="ECO:0000256" key="3">
    <source>
        <dbReference type="PIRSR" id="PIRSR000103-1"/>
    </source>
</evidence>
<dbReference type="InterPro" id="IPR036291">
    <property type="entry name" value="NAD(P)-bd_dom_sf"/>
</dbReference>
<dbReference type="Gene3D" id="1.10.1040.10">
    <property type="entry name" value="N-(1-d-carboxylethyl)-l-norvaline Dehydrogenase, domain 2"/>
    <property type="match status" value="1"/>
</dbReference>
<dbReference type="AlphaFoldDB" id="A0A2W7IIY6"/>
<keyword evidence="7" id="KW-1185">Reference proteome</keyword>
<name>A0A2W7IIY6_9PROT</name>
<dbReference type="GO" id="GO:0050661">
    <property type="term" value="F:NADP binding"/>
    <property type="evidence" value="ECO:0007669"/>
    <property type="project" value="InterPro"/>
</dbReference>
<keyword evidence="1" id="KW-0560">Oxidoreductase</keyword>
<dbReference type="SUPFAM" id="SSF48179">
    <property type="entry name" value="6-phosphogluconate dehydrogenase C-terminal domain-like"/>
    <property type="match status" value="1"/>
</dbReference>
<comment type="caution">
    <text evidence="6">The sequence shown here is derived from an EMBL/GenBank/DDBJ whole genome shotgun (WGS) entry which is preliminary data.</text>
</comment>